<dbReference type="EMBL" id="JAQSVD010000022">
    <property type="protein sequence ID" value="MDE1472852.1"/>
    <property type="molecule type" value="Genomic_DNA"/>
</dbReference>
<name>A0ABT5UZ49_EUBLI</name>
<evidence type="ECO:0000313" key="3">
    <source>
        <dbReference type="EMBL" id="MDE1472852.1"/>
    </source>
</evidence>
<comment type="caution">
    <text evidence="3">The sequence shown here is derived from an EMBL/GenBank/DDBJ whole genome shotgun (WGS) entry which is preliminary data.</text>
</comment>
<dbReference type="Pfam" id="PF03432">
    <property type="entry name" value="Relaxase"/>
    <property type="match status" value="1"/>
</dbReference>
<reference evidence="3 4" key="1">
    <citation type="submission" date="2023-02" db="EMBL/GenBank/DDBJ databases">
        <title>Comparative genome analysis of Eubacterium limosum species.</title>
        <authorList>
            <person name="Bak J.E."/>
        </authorList>
    </citation>
    <scope>NUCLEOTIDE SEQUENCE [LARGE SCALE GENOMIC DNA]</scope>
    <source>
        <strain evidence="3 4">KGMB01548</strain>
    </source>
</reference>
<evidence type="ECO:0000313" key="4">
    <source>
        <dbReference type="Proteomes" id="UP001215087"/>
    </source>
</evidence>
<accession>A0ABT5UZ49</accession>
<evidence type="ECO:0000256" key="1">
    <source>
        <dbReference type="SAM" id="Coils"/>
    </source>
</evidence>
<sequence length="457" mass="53492">MATTKIWDVHGRIDHVINYVLNHDKTENEGFAELPAEGESLEALTDYVTQADKIKQPFFVTGLNCLPETAVQEMQMTKKQYHKEGGIVAYHGYQSFAPGEVTPEQAHEIGVKLAKALWGDRFEVIIATHQDREHLHNHFVLNAISFKDGLRYYDCNATYDLMRETSDRLCREYQLSVIEDPQTGRRPSYKAYLDKEAGKPVWHDLIIKDIDNVIQESVTLRQFFYRMRQKGYTFKPNAKYFTLKPPGKERFVRIDRKYPEYSLEKIEARIYAQEKIKRHQPGLSITHQKMKLQGSFQKSKKTSGLRGLYLHYCYRLGVFEKRKNKKRDTAHLNFVYREDIRKLEQLTEETTFLCRHKIDNMEALQAFKASTQEEIKAQCIARKKLRNQLRTVKNEPLRSELLNQAAALSVQIKKLRKEVTLCEHIEERAVTIKEKMKAAKAEAEKTKNEKEVKPIEY</sequence>
<dbReference type="RefSeq" id="WP_227209513.1">
    <property type="nucleotide sequence ID" value="NZ_JAJCLO010000033.1"/>
</dbReference>
<feature type="coiled-coil region" evidence="1">
    <location>
        <begin position="398"/>
        <end position="453"/>
    </location>
</feature>
<keyword evidence="1" id="KW-0175">Coiled coil</keyword>
<keyword evidence="4" id="KW-1185">Reference proteome</keyword>
<feature type="domain" description="MobA/VirD2-like nuclease" evidence="2">
    <location>
        <begin position="47"/>
        <end position="175"/>
    </location>
</feature>
<organism evidence="3 4">
    <name type="scientific">Eubacterium limosum</name>
    <dbReference type="NCBI Taxonomy" id="1736"/>
    <lineage>
        <taxon>Bacteria</taxon>
        <taxon>Bacillati</taxon>
        <taxon>Bacillota</taxon>
        <taxon>Clostridia</taxon>
        <taxon>Eubacteriales</taxon>
        <taxon>Eubacteriaceae</taxon>
        <taxon>Eubacterium</taxon>
    </lineage>
</organism>
<proteinExistence type="predicted"/>
<dbReference type="InterPro" id="IPR005094">
    <property type="entry name" value="Endonuclease_MobA/VirD2"/>
</dbReference>
<dbReference type="Proteomes" id="UP001215087">
    <property type="component" value="Unassembled WGS sequence"/>
</dbReference>
<gene>
    <name evidence="3" type="ORF">PTZ04_21555</name>
</gene>
<evidence type="ECO:0000259" key="2">
    <source>
        <dbReference type="Pfam" id="PF03432"/>
    </source>
</evidence>
<protein>
    <submittedName>
        <fullName evidence="3">Relaxase/mobilization nuclease domain-containing protein</fullName>
    </submittedName>
</protein>